<keyword evidence="2" id="KW-1185">Reference proteome</keyword>
<protein>
    <submittedName>
        <fullName evidence="1">RlpA-like double-psi beta-barrel-protein domain-containing protein-containing protein</fullName>
    </submittedName>
</protein>
<reference evidence="1" key="1">
    <citation type="journal article" date="2021" name="Environ. Microbiol.">
        <title>Gene family expansions and transcriptome signatures uncover fungal adaptations to wood decay.</title>
        <authorList>
            <person name="Hage H."/>
            <person name="Miyauchi S."/>
            <person name="Viragh M."/>
            <person name="Drula E."/>
            <person name="Min B."/>
            <person name="Chaduli D."/>
            <person name="Navarro D."/>
            <person name="Favel A."/>
            <person name="Norest M."/>
            <person name="Lesage-Meessen L."/>
            <person name="Balint B."/>
            <person name="Merenyi Z."/>
            <person name="de Eugenio L."/>
            <person name="Morin E."/>
            <person name="Martinez A.T."/>
            <person name="Baldrian P."/>
            <person name="Stursova M."/>
            <person name="Martinez M.J."/>
            <person name="Novotny C."/>
            <person name="Magnuson J.K."/>
            <person name="Spatafora J.W."/>
            <person name="Maurice S."/>
            <person name="Pangilinan J."/>
            <person name="Andreopoulos W."/>
            <person name="LaButti K."/>
            <person name="Hundley H."/>
            <person name="Na H."/>
            <person name="Kuo A."/>
            <person name="Barry K."/>
            <person name="Lipzen A."/>
            <person name="Henrissat B."/>
            <person name="Riley R."/>
            <person name="Ahrendt S."/>
            <person name="Nagy L.G."/>
            <person name="Grigoriev I.V."/>
            <person name="Martin F."/>
            <person name="Rosso M.N."/>
        </authorList>
    </citation>
    <scope>NUCLEOTIDE SEQUENCE</scope>
    <source>
        <strain evidence="1">CBS 384.51</strain>
    </source>
</reference>
<accession>A0ACB8UDG7</accession>
<evidence type="ECO:0000313" key="1">
    <source>
        <dbReference type="EMBL" id="KAI0092387.1"/>
    </source>
</evidence>
<proteinExistence type="predicted"/>
<dbReference type="EMBL" id="MU274904">
    <property type="protein sequence ID" value="KAI0092387.1"/>
    <property type="molecule type" value="Genomic_DNA"/>
</dbReference>
<gene>
    <name evidence="1" type="ORF">BDY19DRAFT_904064</name>
</gene>
<evidence type="ECO:0000313" key="2">
    <source>
        <dbReference type="Proteomes" id="UP001055072"/>
    </source>
</evidence>
<sequence length="134" mass="14020">MTRLSQLVAFTVLAAATLAGAAPAKRQIGQTFTGDATFYIPGTGACGIFNTAQDHIVAVSGAFYDTFPGATPNPNNNPICGRQMTVTYQGRSTTVTVTDRCVGCALHDIDLSPAAFTDLAPESAGRIQVSWVLH</sequence>
<comment type="caution">
    <text evidence="1">The sequence shown here is derived from an EMBL/GenBank/DDBJ whole genome shotgun (WGS) entry which is preliminary data.</text>
</comment>
<organism evidence="1 2">
    <name type="scientific">Irpex rosettiformis</name>
    <dbReference type="NCBI Taxonomy" id="378272"/>
    <lineage>
        <taxon>Eukaryota</taxon>
        <taxon>Fungi</taxon>
        <taxon>Dikarya</taxon>
        <taxon>Basidiomycota</taxon>
        <taxon>Agaricomycotina</taxon>
        <taxon>Agaricomycetes</taxon>
        <taxon>Polyporales</taxon>
        <taxon>Irpicaceae</taxon>
        <taxon>Irpex</taxon>
    </lineage>
</organism>
<dbReference type="Proteomes" id="UP001055072">
    <property type="component" value="Unassembled WGS sequence"/>
</dbReference>
<name>A0ACB8UDG7_9APHY</name>